<proteinExistence type="predicted"/>
<protein>
    <submittedName>
        <fullName evidence="5">4Fe-4S dicluster domain-containing protein</fullName>
    </submittedName>
</protein>
<keyword evidence="2" id="KW-0408">Iron</keyword>
<dbReference type="GO" id="GO:0046872">
    <property type="term" value="F:metal ion binding"/>
    <property type="evidence" value="ECO:0007669"/>
    <property type="project" value="UniProtKB-KW"/>
</dbReference>
<comment type="caution">
    <text evidence="5">The sequence shown here is derived from an EMBL/GenBank/DDBJ whole genome shotgun (WGS) entry which is preliminary data.</text>
</comment>
<name>A0A415DT69_9FIRM</name>
<organism evidence="5 6">
    <name type="scientific">Emergencia timonensis</name>
    <dbReference type="NCBI Taxonomy" id="1776384"/>
    <lineage>
        <taxon>Bacteria</taxon>
        <taxon>Bacillati</taxon>
        <taxon>Bacillota</taxon>
        <taxon>Clostridia</taxon>
        <taxon>Peptostreptococcales</taxon>
        <taxon>Anaerovoracaceae</taxon>
        <taxon>Emergencia</taxon>
    </lineage>
</organism>
<evidence type="ECO:0000256" key="2">
    <source>
        <dbReference type="ARBA" id="ARBA00023004"/>
    </source>
</evidence>
<dbReference type="Gene3D" id="3.30.70.20">
    <property type="match status" value="1"/>
</dbReference>
<evidence type="ECO:0000313" key="6">
    <source>
        <dbReference type="Proteomes" id="UP000284841"/>
    </source>
</evidence>
<keyword evidence="6" id="KW-1185">Reference proteome</keyword>
<dbReference type="AlphaFoldDB" id="A0A415DT69"/>
<sequence>MDARDCFKVLREIKDVSFATVDRHGHPQVRIIDIMLAEGEKLYFLTARGKDFYQELTEHAQIAVCAMTKDYEMIRLNGDIIKMKEQKNWIDKIFEYNPVMNDVYPGDSRYVLEPFCIDKGTVEYFNLGCTPIHRESFPFGSARQEKKGFCITDACIGCGKCTENCPQKCICSGEPYRIQQENCLHCGLCMETCPAGAVEKKGR</sequence>
<evidence type="ECO:0000256" key="1">
    <source>
        <dbReference type="ARBA" id="ARBA00022723"/>
    </source>
</evidence>
<dbReference type="Pfam" id="PF12838">
    <property type="entry name" value="Fer4_7"/>
    <property type="match status" value="1"/>
</dbReference>
<dbReference type="InterPro" id="IPR017900">
    <property type="entry name" value="4Fe4S_Fe_S_CS"/>
</dbReference>
<dbReference type="EMBL" id="QRMS01000010">
    <property type="protein sequence ID" value="RHJ83122.1"/>
    <property type="molecule type" value="Genomic_DNA"/>
</dbReference>
<keyword evidence="1" id="KW-0479">Metal-binding</keyword>
<keyword evidence="3" id="KW-0411">Iron-sulfur</keyword>
<dbReference type="InterPro" id="IPR012349">
    <property type="entry name" value="Split_barrel_FMN-bd"/>
</dbReference>
<evidence type="ECO:0000256" key="3">
    <source>
        <dbReference type="ARBA" id="ARBA00023014"/>
    </source>
</evidence>
<dbReference type="GO" id="GO:0051536">
    <property type="term" value="F:iron-sulfur cluster binding"/>
    <property type="evidence" value="ECO:0007669"/>
    <property type="project" value="UniProtKB-KW"/>
</dbReference>
<dbReference type="PROSITE" id="PS00198">
    <property type="entry name" value="4FE4S_FER_1"/>
    <property type="match status" value="2"/>
</dbReference>
<dbReference type="OrthoDB" id="9794954at2"/>
<dbReference type="Gene3D" id="2.30.110.10">
    <property type="entry name" value="Electron Transport, Fmn-binding Protein, Chain A"/>
    <property type="match status" value="1"/>
</dbReference>
<dbReference type="STRING" id="1776384.GCA_900086585_00305"/>
<dbReference type="PROSITE" id="PS51379">
    <property type="entry name" value="4FE4S_FER_2"/>
    <property type="match status" value="2"/>
</dbReference>
<evidence type="ECO:0000259" key="4">
    <source>
        <dbReference type="PROSITE" id="PS51379"/>
    </source>
</evidence>
<dbReference type="Pfam" id="PF01243">
    <property type="entry name" value="PNPOx_N"/>
    <property type="match status" value="1"/>
</dbReference>
<dbReference type="Proteomes" id="UP000284841">
    <property type="component" value="Unassembled WGS sequence"/>
</dbReference>
<evidence type="ECO:0000313" key="5">
    <source>
        <dbReference type="EMBL" id="RHJ83122.1"/>
    </source>
</evidence>
<accession>A0A415DT69</accession>
<dbReference type="RefSeq" id="WP_118336708.1">
    <property type="nucleotide sequence ID" value="NZ_AP025567.1"/>
</dbReference>
<dbReference type="SUPFAM" id="SSF50475">
    <property type="entry name" value="FMN-binding split barrel"/>
    <property type="match status" value="1"/>
</dbReference>
<reference evidence="5 6" key="1">
    <citation type="submission" date="2018-08" db="EMBL/GenBank/DDBJ databases">
        <title>A genome reference for cultivated species of the human gut microbiota.</title>
        <authorList>
            <person name="Zou Y."/>
            <person name="Xue W."/>
            <person name="Luo G."/>
        </authorList>
    </citation>
    <scope>NUCLEOTIDE SEQUENCE [LARGE SCALE GENOMIC DNA]</scope>
    <source>
        <strain evidence="5 6">AM07-24</strain>
    </source>
</reference>
<gene>
    <name evidence="5" type="ORF">DW099_19185</name>
</gene>
<feature type="domain" description="4Fe-4S ferredoxin-type" evidence="4">
    <location>
        <begin position="146"/>
        <end position="170"/>
    </location>
</feature>
<dbReference type="InterPro" id="IPR011576">
    <property type="entry name" value="Pyridox_Oxase_N"/>
</dbReference>
<feature type="domain" description="4Fe-4S ferredoxin-type" evidence="4">
    <location>
        <begin position="174"/>
        <end position="203"/>
    </location>
</feature>
<dbReference type="SUPFAM" id="SSF54862">
    <property type="entry name" value="4Fe-4S ferredoxins"/>
    <property type="match status" value="1"/>
</dbReference>
<dbReference type="InterPro" id="IPR017896">
    <property type="entry name" value="4Fe4S_Fe-S-bd"/>
</dbReference>